<keyword evidence="1" id="KW-0732">Signal</keyword>
<feature type="signal peptide" evidence="1">
    <location>
        <begin position="1"/>
        <end position="22"/>
    </location>
</feature>
<dbReference type="Gene3D" id="3.20.20.140">
    <property type="entry name" value="Metal-dependent hydrolases"/>
    <property type="match status" value="1"/>
</dbReference>
<dbReference type="SUPFAM" id="SSF51556">
    <property type="entry name" value="Metallo-dependent hydrolases"/>
    <property type="match status" value="1"/>
</dbReference>
<reference evidence="3" key="1">
    <citation type="submission" date="2022-09" db="EMBL/GenBank/DDBJ databases">
        <title>Comparative genomics and taxonomic characterization of three novel marine species of genus Reichenbachiella exhibiting antioxidant and polysaccharide degradation activities.</title>
        <authorList>
            <person name="Muhammad N."/>
            <person name="Lee Y.-J."/>
            <person name="Ko J."/>
            <person name="Kim S.-G."/>
        </authorList>
    </citation>
    <scope>NUCLEOTIDE SEQUENCE</scope>
    <source>
        <strain evidence="3">BKB1-1</strain>
    </source>
</reference>
<dbReference type="PANTHER" id="PTHR43135:SF3">
    <property type="entry name" value="ALPHA-D-RIBOSE 1-METHYLPHOSPHONATE 5-TRIPHOSPHATE DIPHOSPHATASE"/>
    <property type="match status" value="1"/>
</dbReference>
<feature type="domain" description="Amidohydrolase-related" evidence="2">
    <location>
        <begin position="311"/>
        <end position="405"/>
    </location>
</feature>
<evidence type="ECO:0000259" key="2">
    <source>
        <dbReference type="Pfam" id="PF01979"/>
    </source>
</evidence>
<dbReference type="EMBL" id="CP106679">
    <property type="protein sequence ID" value="UXP33929.1"/>
    <property type="molecule type" value="Genomic_DNA"/>
</dbReference>
<accession>A0ABY6CVH3</accession>
<name>A0ABY6CVH3_9BACT</name>
<dbReference type="Proteomes" id="UP001065174">
    <property type="component" value="Chromosome"/>
</dbReference>
<dbReference type="Pfam" id="PF01979">
    <property type="entry name" value="Amidohydro_1"/>
    <property type="match status" value="1"/>
</dbReference>
<dbReference type="InterPro" id="IPR011059">
    <property type="entry name" value="Metal-dep_hydrolase_composite"/>
</dbReference>
<organism evidence="3 4">
    <name type="scientific">Reichenbachiella agarivorans</name>
    <dbReference type="NCBI Taxonomy" id="2979464"/>
    <lineage>
        <taxon>Bacteria</taxon>
        <taxon>Pseudomonadati</taxon>
        <taxon>Bacteroidota</taxon>
        <taxon>Cytophagia</taxon>
        <taxon>Cytophagales</taxon>
        <taxon>Reichenbachiellaceae</taxon>
        <taxon>Reichenbachiella</taxon>
    </lineage>
</organism>
<evidence type="ECO:0000313" key="4">
    <source>
        <dbReference type="Proteomes" id="UP001065174"/>
    </source>
</evidence>
<evidence type="ECO:0000256" key="1">
    <source>
        <dbReference type="SAM" id="SignalP"/>
    </source>
</evidence>
<sequence length="428" mass="46606">MKTVYKISLAVCMMMVSLGIHAQLITPAPAQSSPIALVKGTAHLGNGEVIHEALITFVEGKIEKVMSYDAAPSLSGYDVIDVSGQHIYPGLILPNTDLGLTEVAAVRATNDNDEVGTINPSVRSLVAFNTESDLIPPVRFNGVLLAQVTPQGGLVSGTSSVVQLDAWNWEDAAYSIDDAVHFNWPSKMLKTGWWAEPGKPKANEKYDAQVQEIKKLLQDAKFDKAEKNLKLKAMKGVFDGTRSIHVHVDGAQEMMTAVLAMKQAGVAKIVIVGGEDAWLIKDFLKEHQIAVILSNVHRLPNRKHEDIDMPYKLAAMLQAEGVLVGLSYSDASNARNLPFFAGTNAAYGLNPETALKLVTSNTAEILGIADKTGMLKVGLDANIVVSEGDILDMRSNQISYAYIQGRLLEMKGKQQQLYEKYKAKYEVK</sequence>
<dbReference type="PANTHER" id="PTHR43135">
    <property type="entry name" value="ALPHA-D-RIBOSE 1-METHYLPHOSPHONATE 5-TRIPHOSPHATE DIPHOSPHATASE"/>
    <property type="match status" value="1"/>
</dbReference>
<dbReference type="InterPro" id="IPR051781">
    <property type="entry name" value="Metallo-dep_Hydrolase"/>
</dbReference>
<dbReference type="InterPro" id="IPR006680">
    <property type="entry name" value="Amidohydro-rel"/>
</dbReference>
<evidence type="ECO:0000313" key="3">
    <source>
        <dbReference type="EMBL" id="UXP33929.1"/>
    </source>
</evidence>
<dbReference type="SUPFAM" id="SSF51338">
    <property type="entry name" value="Composite domain of metallo-dependent hydrolases"/>
    <property type="match status" value="1"/>
</dbReference>
<proteinExistence type="predicted"/>
<protein>
    <submittedName>
        <fullName evidence="3">Amidohydrolase family protein</fullName>
    </submittedName>
</protein>
<dbReference type="InterPro" id="IPR032466">
    <property type="entry name" value="Metal_Hydrolase"/>
</dbReference>
<dbReference type="RefSeq" id="WP_262311355.1">
    <property type="nucleotide sequence ID" value="NZ_CP106679.1"/>
</dbReference>
<keyword evidence="4" id="KW-1185">Reference proteome</keyword>
<gene>
    <name evidence="3" type="ORF">N6H18_08225</name>
</gene>
<feature type="chain" id="PRO_5045583215" evidence="1">
    <location>
        <begin position="23"/>
        <end position="428"/>
    </location>
</feature>